<keyword evidence="9 33" id="KW-0812">Transmembrane</keyword>
<feature type="transmembrane region" description="Helical" evidence="33">
    <location>
        <begin position="223"/>
        <end position="239"/>
    </location>
</feature>
<feature type="transmembrane region" description="Helical" evidence="33">
    <location>
        <begin position="1383"/>
        <end position="1401"/>
    </location>
</feature>
<dbReference type="InterPro" id="IPR031688">
    <property type="entry name" value="CAC1F_C"/>
</dbReference>
<dbReference type="FunFam" id="1.10.238.10:FF:000063">
    <property type="entry name" value="Voltage-dependent N-type calcium channel subunit alpha"/>
    <property type="match status" value="1"/>
</dbReference>
<dbReference type="Pfam" id="PF00520">
    <property type="entry name" value="Ion_trans"/>
    <property type="match status" value="4"/>
</dbReference>
<dbReference type="PANTHER" id="PTHR45628">
    <property type="entry name" value="VOLTAGE-DEPENDENT CALCIUM CHANNEL TYPE A SUBUNIT ALPHA-1"/>
    <property type="match status" value="1"/>
</dbReference>
<evidence type="ECO:0000313" key="35">
    <source>
        <dbReference type="Ensembl" id="ENSCUSP00005021670.1"/>
    </source>
</evidence>
<feature type="region of interest" description="Disordered" evidence="32">
    <location>
        <begin position="792"/>
        <end position="886"/>
    </location>
</feature>
<keyword evidence="13" id="KW-0112">Calmodulin-binding</keyword>
<feature type="transmembrane region" description="Helical" evidence="33">
    <location>
        <begin position="1042"/>
        <end position="1075"/>
    </location>
</feature>
<keyword evidence="16" id="KW-0770">Synapse</keyword>
<evidence type="ECO:0000256" key="22">
    <source>
        <dbReference type="ARBA" id="ARBA00023273"/>
    </source>
</evidence>
<evidence type="ECO:0000256" key="9">
    <source>
        <dbReference type="ARBA" id="ARBA00022692"/>
    </source>
</evidence>
<keyword evidence="22" id="KW-0966">Cell projection</keyword>
<dbReference type="Ensembl" id="ENSCUST00005022452.1">
    <property type="protein sequence ID" value="ENSCUSP00005021670.1"/>
    <property type="gene ID" value="ENSCUSG00005012779.1"/>
</dbReference>
<dbReference type="PRINTS" id="PR01635">
    <property type="entry name" value="LVDCCALPHA1C"/>
</dbReference>
<keyword evidence="14 31" id="KW-0851">Voltage-gated channel</keyword>
<keyword evidence="8 31" id="KW-0107">Calcium channel</keyword>
<feature type="region of interest" description="Disordered" evidence="32">
    <location>
        <begin position="1742"/>
        <end position="1789"/>
    </location>
</feature>
<evidence type="ECO:0000256" key="16">
    <source>
        <dbReference type="ARBA" id="ARBA00023018"/>
    </source>
</evidence>
<dbReference type="InterPro" id="IPR014873">
    <property type="entry name" value="VDCC_a1su_IQ"/>
</dbReference>
<dbReference type="InterPro" id="IPR005451">
    <property type="entry name" value="VDCC_L_a1csu"/>
</dbReference>
<dbReference type="GO" id="GO:0008331">
    <property type="term" value="F:high voltage-gated calcium channel activity"/>
    <property type="evidence" value="ECO:0007669"/>
    <property type="project" value="TreeGrafter"/>
</dbReference>
<feature type="transmembrane region" description="Helical" evidence="33">
    <location>
        <begin position="192"/>
        <end position="211"/>
    </location>
</feature>
<feature type="binding site" evidence="29">
    <location>
        <position position="1139"/>
    </location>
    <ligand>
        <name>Ca(2+)</name>
        <dbReference type="ChEBI" id="CHEBI:29108"/>
    </ligand>
</feature>
<keyword evidence="36" id="KW-1185">Reference proteome</keyword>
<feature type="transmembrane region" description="Helical" evidence="33">
    <location>
        <begin position="155"/>
        <end position="172"/>
    </location>
</feature>
<dbReference type="GO" id="GO:0098703">
    <property type="term" value="P:calcium ion import across plasma membrane"/>
    <property type="evidence" value="ECO:0007669"/>
    <property type="project" value="TreeGrafter"/>
</dbReference>
<comment type="subcellular location">
    <subcellularLocation>
        <location evidence="24">Cell membrane</location>
        <location evidence="24">Sarcolemma</location>
        <location evidence="24">T-tubule</location>
    </subcellularLocation>
    <subcellularLocation>
        <location evidence="2">Cell membrane</location>
        <location evidence="2">Sarcolemma</location>
        <topology evidence="2">Multi-pass membrane protein</topology>
    </subcellularLocation>
    <subcellularLocation>
        <location evidence="1">Cell projection</location>
        <location evidence="1">Dendrite</location>
    </subcellularLocation>
    <subcellularLocation>
        <location evidence="31">Membrane</location>
        <topology evidence="31">Multi-pass membrane protein</topology>
    </subcellularLocation>
    <subcellularLocation>
        <location evidence="3">Perikaryon</location>
    </subcellularLocation>
    <subcellularLocation>
        <location evidence="26">Postsynaptic density membrane</location>
    </subcellularLocation>
</comment>
<dbReference type="FunFam" id="1.20.120.350:FF:000060">
    <property type="entry name" value="Voltage-dependent L-type calcium channel subunit alpha"/>
    <property type="match status" value="1"/>
</dbReference>
<evidence type="ECO:0000256" key="20">
    <source>
        <dbReference type="ARBA" id="ARBA00023180"/>
    </source>
</evidence>
<dbReference type="Pfam" id="PF16885">
    <property type="entry name" value="CAC1F_C"/>
    <property type="match status" value="1"/>
</dbReference>
<dbReference type="GO" id="GO:0098839">
    <property type="term" value="C:postsynaptic density membrane"/>
    <property type="evidence" value="ECO:0007669"/>
    <property type="project" value="UniProtKB-SubCell"/>
</dbReference>
<dbReference type="FunFam" id="1.20.120.350:FF:000090">
    <property type="entry name" value="Voltage-dependent L-type calcium channel subunit alpha"/>
    <property type="match status" value="1"/>
</dbReference>
<feature type="region of interest" description="Disordered" evidence="32">
    <location>
        <begin position="2067"/>
        <end position="2108"/>
    </location>
</feature>
<feature type="compositionally biased region" description="Polar residues" evidence="32">
    <location>
        <begin position="493"/>
        <end position="506"/>
    </location>
</feature>
<dbReference type="Gene3D" id="1.10.287.70">
    <property type="match status" value="4"/>
</dbReference>
<reference evidence="35" key="1">
    <citation type="submission" date="2020-10" db="EMBL/GenBank/DDBJ databases">
        <title>Catharus ustulatus (Swainson's thrush) genome, bCatUst1, primary haplotype v2.</title>
        <authorList>
            <person name="Delmore K."/>
            <person name="Vafadar M."/>
            <person name="Formenti G."/>
            <person name="Chow W."/>
            <person name="Pelan S."/>
            <person name="Howe K."/>
            <person name="Rhie A."/>
            <person name="Mountcastle J."/>
            <person name="Haase B."/>
            <person name="Fedrigo O."/>
            <person name="Jarvis E.D."/>
        </authorList>
    </citation>
    <scope>NUCLEOTIDE SEQUENCE [LARGE SCALE GENOMIC DNA]</scope>
</reference>
<dbReference type="InterPro" id="IPR031649">
    <property type="entry name" value="GPHH_dom"/>
</dbReference>
<feature type="compositionally biased region" description="Basic and acidic residues" evidence="32">
    <location>
        <begin position="1762"/>
        <end position="1773"/>
    </location>
</feature>
<dbReference type="InterPro" id="IPR027359">
    <property type="entry name" value="Volt_channel_dom_sf"/>
</dbReference>
<name>A0A8C3UWU0_CATUS</name>
<dbReference type="GO" id="GO:0046872">
    <property type="term" value="F:metal ion binding"/>
    <property type="evidence" value="ECO:0007669"/>
    <property type="project" value="UniProtKB-KW"/>
</dbReference>
<accession>A0A8C3UWU0</accession>
<organism evidence="35 36">
    <name type="scientific">Catharus ustulatus</name>
    <name type="common">Russet-backed thrush</name>
    <name type="synonym">Hylocichla ustulatus</name>
    <dbReference type="NCBI Taxonomy" id="91951"/>
    <lineage>
        <taxon>Eukaryota</taxon>
        <taxon>Metazoa</taxon>
        <taxon>Chordata</taxon>
        <taxon>Craniata</taxon>
        <taxon>Vertebrata</taxon>
        <taxon>Euteleostomi</taxon>
        <taxon>Archelosauria</taxon>
        <taxon>Archosauria</taxon>
        <taxon>Dinosauria</taxon>
        <taxon>Saurischia</taxon>
        <taxon>Theropoda</taxon>
        <taxon>Coelurosauria</taxon>
        <taxon>Aves</taxon>
        <taxon>Neognathae</taxon>
        <taxon>Neoaves</taxon>
        <taxon>Telluraves</taxon>
        <taxon>Australaves</taxon>
        <taxon>Passeriformes</taxon>
        <taxon>Turdidae</taxon>
        <taxon>Catharus</taxon>
    </lineage>
</organism>
<dbReference type="Pfam" id="PF16905">
    <property type="entry name" value="GPHH"/>
    <property type="match status" value="1"/>
</dbReference>
<evidence type="ECO:0000256" key="19">
    <source>
        <dbReference type="ARBA" id="ARBA00023157"/>
    </source>
</evidence>
<feature type="region of interest" description="Disordered" evidence="32">
    <location>
        <begin position="1860"/>
        <end position="1879"/>
    </location>
</feature>
<dbReference type="FunFam" id="1.20.120.350:FF:000001">
    <property type="entry name" value="Voltage-dependent L-type calcium channel subunit alpha"/>
    <property type="match status" value="1"/>
</dbReference>
<evidence type="ECO:0000256" key="30">
    <source>
        <dbReference type="PIRSR" id="PIRSR602077-3"/>
    </source>
</evidence>
<feature type="domain" description="Voltage-dependent calcium channel alpha-1 subunit IQ" evidence="34">
    <location>
        <begin position="1634"/>
        <end position="1668"/>
    </location>
</feature>
<comment type="catalytic activity">
    <reaction evidence="27">
        <text>Ca(2+)(in) = Ca(2+)(out)</text>
        <dbReference type="Rhea" id="RHEA:29671"/>
        <dbReference type="ChEBI" id="CHEBI:29108"/>
    </reaction>
</comment>
<evidence type="ECO:0000256" key="25">
    <source>
        <dbReference type="ARBA" id="ARBA00024028"/>
    </source>
</evidence>
<dbReference type="GO" id="GO:0030315">
    <property type="term" value="C:T-tubule"/>
    <property type="evidence" value="ECO:0007669"/>
    <property type="project" value="UniProtKB-SubCell"/>
</dbReference>
<dbReference type="GO" id="GO:0005891">
    <property type="term" value="C:voltage-gated calcium channel complex"/>
    <property type="evidence" value="ECO:0007669"/>
    <property type="project" value="InterPro"/>
</dbReference>
<protein>
    <recommendedName>
        <fullName evidence="31">Voltage-dependent L-type calcium channel subunit alpha</fullName>
    </recommendedName>
</protein>
<keyword evidence="12 29" id="KW-0106">Calcium</keyword>
<feature type="transmembrane region" description="Helical" evidence="33">
    <location>
        <begin position="755"/>
        <end position="781"/>
    </location>
</feature>
<feature type="transmembrane region" description="Helical" evidence="33">
    <location>
        <begin position="590"/>
        <end position="608"/>
    </location>
</feature>
<dbReference type="FunFam" id="1.20.120.350:FF:000006">
    <property type="entry name" value="Voltage-dependent L-type calcium channel subunit alpha"/>
    <property type="match status" value="1"/>
</dbReference>
<dbReference type="PRINTS" id="PR01630">
    <property type="entry name" value="LVDCCALPHA1"/>
</dbReference>
<dbReference type="InterPro" id="IPR050599">
    <property type="entry name" value="VDCC_alpha-1_subunit"/>
</dbReference>
<feature type="transmembrane region" description="Helical" evidence="33">
    <location>
        <begin position="1167"/>
        <end position="1193"/>
    </location>
</feature>
<feature type="transmembrane region" description="Helical" evidence="33">
    <location>
        <begin position="956"/>
        <end position="978"/>
    </location>
</feature>
<feature type="transmembrane region" description="Helical" evidence="33">
    <location>
        <begin position="410"/>
        <end position="432"/>
    </location>
</feature>
<evidence type="ECO:0000256" key="13">
    <source>
        <dbReference type="ARBA" id="ARBA00022860"/>
    </source>
</evidence>
<feature type="transmembrane region" description="Helical" evidence="33">
    <location>
        <begin position="1277"/>
        <end position="1297"/>
    </location>
</feature>
<evidence type="ECO:0000256" key="17">
    <source>
        <dbReference type="ARBA" id="ARBA00023065"/>
    </source>
</evidence>
<comment type="similarity">
    <text evidence="25">Belongs to the calcium channel alpha-1 subunit (TC 1.A.1.11) family. CACNA1C subfamily.</text>
</comment>
<keyword evidence="4" id="KW-0813">Transport</keyword>
<evidence type="ECO:0000256" key="4">
    <source>
        <dbReference type="ARBA" id="ARBA00022448"/>
    </source>
</evidence>
<dbReference type="Proteomes" id="UP000694563">
    <property type="component" value="Chromosome 4"/>
</dbReference>
<evidence type="ECO:0000256" key="28">
    <source>
        <dbReference type="ARBA" id="ARBA00045450"/>
    </source>
</evidence>
<feature type="compositionally biased region" description="Polar residues" evidence="32">
    <location>
        <begin position="2068"/>
        <end position="2078"/>
    </location>
</feature>
<feature type="compositionally biased region" description="Polar residues" evidence="32">
    <location>
        <begin position="1742"/>
        <end position="1761"/>
    </location>
</feature>
<dbReference type="InterPro" id="IPR005821">
    <property type="entry name" value="Ion_trans_dom"/>
</dbReference>
<keyword evidence="15 33" id="KW-1133">Transmembrane helix</keyword>
<keyword evidence="11" id="KW-0677">Repeat</keyword>
<evidence type="ECO:0000256" key="24">
    <source>
        <dbReference type="ARBA" id="ARBA00024012"/>
    </source>
</evidence>
<keyword evidence="10 29" id="KW-0479">Metal-binding</keyword>
<evidence type="ECO:0000256" key="8">
    <source>
        <dbReference type="ARBA" id="ARBA00022673"/>
    </source>
</evidence>
<feature type="transmembrane region" description="Helical" evidence="33">
    <location>
        <begin position="377"/>
        <end position="398"/>
    </location>
</feature>
<sequence length="2123" mass="238819">MFQALVRQAYHPLPSHQPGEPDAKYKGKLVHETQLNCFYIKPGGSNYGSPRPAHANMNANAAAGLAPEHIPTPGAALSWQAAIDAARQAKLMGSAGNATISTASSTQRKRQQYGKQKKQGSTTATRPPRALLCLTLKNPIRRACISIVEWKPFEIIILLTIFANCVALAIYIPFPEDDSNATNSNLERVEYLFLIIFTVEAFLKVIAYGLLFHPNAYLRNGWNLLDFIIVVVGLFSAILEQATKADGGNSIGGKGAGFDVKALRAFRVLRPLRLVSGVPSLQVVLNSIIKAMVPLLHIALLVLFVIIIYAIIGLELFMGKMHKTCYHVQGGLIDTPAEDDPSPCAPQSAHGRQCQNGTECKAGWEGPKHGITNFDNFAFAMLTVFQCITMEGWTDVLYWMQDAMGYELPWVYFVSLVIFGSFFVLNLVLGVLSGEFSKEREKAKARGDFQKLREKQQLEEDLKGYLDWITQAEDIDPENEDEGMDEEKPRNMSMPTSETESVNTDNVPGADMEGENCGARLAHRISKSKFSRYWRRWNRFCRRKCRAAVKSNVFYWLVIFLVFLNTLTIASEHYNQPDWLTEVQDTANKVLLALFTAEMLLKMYSLGLQAYFVSLFNRFDCFIVCGGILETILVETKIMSPLGISVLRCVRLLRIFKITRYWNSLSNLVASLLNSVRSIASLLLLLFLFIIIFSLLGMQLFGGKFNFDEMQTRRSTFDNFPQSLLTVFQILTGEDWNSVMYDGIMAYGGPSFPGMLVCIYFIILFICGNYILLNVFLAIAVDNLADAESLTSAQKEEEEEKERKKLARTASPEKKQEMEKTAVEEETKEEKIELKSITADGESPPATKINVDDYQPNENEEKSPYPTTEEDEEEPEMPVGPRPRPMSELHLKEKAVPMPDASAFFIFSPNNRFRVHCHRIVNDNIFTNLILFFILLSSISLAAEDPVRHLSFRNQILFYFDIVFTVIFTIEIALKMTAYGAFLHKGSFCRNYFNILDLLVVSVSLISFGIQSSAINVVKILRVLRVLRPLRAINRAKGLKHVVQCVFVAIRTIGNIVIVTTLLQFMFACIGVQLFKGKLYSCTDSSKQTEAECRGYYITYKDGEVSQPMIQPRSWENSKFDFDNVLTAMMALFTVSTFEGWPELLYRSIDSHMEDVGPIYNHRVEISIFFIIYIIIIAFFMMNIFVGFVIVTFQEQGEQEYKNCELDKNQRQCVEYALKARPLRRYIPKNQYQYKVWYVVNSTYFEYLMFVLILLNTICLAMQHYGQSCMFKEAMNILNMLFTGLFTVEMVLKLIAFKPKHYFCDAWNTFDALIVVGSIVDIAITEVNPAEHTQCSSSMNAEENSRISITFFRLFRVMRLVKLLSRGEGIRTLLWTFIKSFQALPYVALLIVMLFFIYAVIGMQVFGKIALNDTTEINRNNNFQTFPQAVLLLFRCATGEAWQEIMLACLPDKKCDPESEPANSTEADHSCGSSFAVFYFISFYMLCAFLIINLFVAVIMDNFDYLTRDWSILGPHHLDEFKRIWAEYDPEAKGRIKHLDVVTLLRRIQPPLGFGKLCPHRVACKRLVSMNMPLNSDGTVMFNATLFALVRTALRIKTEGNLEQANEELRAIIKKIWKRTSMKLLDQVVPPAGDDEVTVGKFYATFLIQEYFRKFKKRKEQGLVGKPSQRNALSLQAGLRTLHDIGPEIRRAISGDLTAEEELDKAMKEAVSAASEDDIFRRAGGLFGNHVSYYQSDGRSGFPQTFTTQRPLHINKSGNNHGDTESPSHEKLVDSTFTPSSYSSSGSNANINNANNTALCRFPSPPSYPSTVSTVEGHGTPLSPTICVQEQRGSQGRRLSAAFLKPSALLPRLAYQDDENRQLTLPENTKGEDSRHSPKKGFLCSSALGRRASFHLECLKRQKNQGVDLSLTLSLLCPQALAVAGLSPLLQRSHSPTTFSRLCATPPATPCNRGWPQQTIPTLRLDGAESSEKLNSSLPSVHCGSRYPESGGSPRRARPVSLTVPSPSAGSSRQLHGSASSLVEAVLISEGLMQFAQDPKFIEVTTQELADACDMTIEEMENAADNILNGNSKQSPNGNLLPFANCRDPGQDSAGEEEEEVQNPDCRISQEELKDSRIYISSL</sequence>
<dbReference type="PANTHER" id="PTHR45628:SF10">
    <property type="entry name" value="VOLTAGE-DEPENDENT L-TYPE CALCIUM CHANNEL SUBUNIT ALPHA-1C"/>
    <property type="match status" value="1"/>
</dbReference>
<feature type="transmembrane region" description="Helical" evidence="33">
    <location>
        <begin position="1477"/>
        <end position="1500"/>
    </location>
</feature>
<evidence type="ECO:0000256" key="21">
    <source>
        <dbReference type="ARBA" id="ARBA00023257"/>
    </source>
</evidence>
<reference evidence="35" key="3">
    <citation type="submission" date="2025-09" db="UniProtKB">
        <authorList>
            <consortium name="Ensembl"/>
        </authorList>
    </citation>
    <scope>IDENTIFICATION</scope>
</reference>
<feature type="compositionally biased region" description="Basic and acidic residues" evidence="32">
    <location>
        <begin position="811"/>
        <end position="834"/>
    </location>
</feature>
<dbReference type="SUPFAM" id="SSF81324">
    <property type="entry name" value="Voltage-gated potassium channels"/>
    <property type="match status" value="4"/>
</dbReference>
<evidence type="ECO:0000256" key="23">
    <source>
        <dbReference type="ARBA" id="ARBA00023303"/>
    </source>
</evidence>
<evidence type="ECO:0000256" key="2">
    <source>
        <dbReference type="ARBA" id="ARBA00004415"/>
    </source>
</evidence>
<comment type="function">
    <text evidence="31">Voltage-sensitive calcium channels (VSCC) mediate the entry of calcium ions into excitable cells and are also involved in a variety of calcium-dependent processes, including muscle contraction, hormone or neurotransmitter release, gene expression, cell motility, cell division and cell death.</text>
</comment>
<evidence type="ECO:0000313" key="36">
    <source>
        <dbReference type="Proteomes" id="UP000694563"/>
    </source>
</evidence>
<feature type="transmembrane region" description="Helical" evidence="33">
    <location>
        <begin position="679"/>
        <end position="701"/>
    </location>
</feature>
<feature type="transmembrane region" description="Helical" evidence="33">
    <location>
        <begin position="295"/>
        <end position="317"/>
    </location>
</feature>
<evidence type="ECO:0000256" key="15">
    <source>
        <dbReference type="ARBA" id="ARBA00022989"/>
    </source>
</evidence>
<keyword evidence="5" id="KW-1003">Cell membrane</keyword>
<evidence type="ECO:0000256" key="10">
    <source>
        <dbReference type="ARBA" id="ARBA00022723"/>
    </source>
</evidence>
<evidence type="ECO:0000256" key="11">
    <source>
        <dbReference type="ARBA" id="ARBA00022737"/>
    </source>
</evidence>
<reference evidence="35" key="2">
    <citation type="submission" date="2025-08" db="UniProtKB">
        <authorList>
            <consortium name="Ensembl"/>
        </authorList>
    </citation>
    <scope>IDENTIFICATION</scope>
</reference>
<evidence type="ECO:0000256" key="14">
    <source>
        <dbReference type="ARBA" id="ARBA00022882"/>
    </source>
</evidence>
<feature type="binding site" evidence="29">
    <location>
        <position position="734"/>
    </location>
    <ligand>
        <name>Ca(2+)</name>
        <dbReference type="ChEBI" id="CHEBI:29108"/>
    </ligand>
</feature>
<evidence type="ECO:0000256" key="5">
    <source>
        <dbReference type="ARBA" id="ARBA00022475"/>
    </source>
</evidence>
<gene>
    <name evidence="35" type="primary">CACNA1C</name>
</gene>
<dbReference type="Gene3D" id="1.20.120.350">
    <property type="entry name" value="Voltage-gated potassium channels. Chain C"/>
    <property type="match status" value="4"/>
</dbReference>
<feature type="compositionally biased region" description="Low complexity" evidence="32">
    <location>
        <begin position="1780"/>
        <end position="1789"/>
    </location>
</feature>
<comment type="function">
    <text evidence="28">Pore-forming, alpha-1C subunit of the voltage-gated calcium channel that gives rise to L-type calcium currents. Mediates influx of calcium ions into the cytoplasm, and thereby triggers calcium release from the sarcoplasm. Plays an important role in excitation-contraction coupling in the heart. Required for normal heart development and normal regulation of heart rhythm. Required for normal contraction of smooth muscle cells in blood vessels and in the intestine. Essential for normal blood pressure regulation via its role in the contraction of arterial smooth muscle cells. Long-lasting (L-type) calcium channels belong to the 'high-voltage activated' (HVA) group.</text>
</comment>
<keyword evidence="19" id="KW-1015">Disulfide bond</keyword>
<evidence type="ECO:0000256" key="12">
    <source>
        <dbReference type="ARBA" id="ARBA00022837"/>
    </source>
</evidence>
<dbReference type="FunFam" id="1.10.287.70:FF:000009">
    <property type="entry name" value="Voltage-dependent L-type calcium channel subunit alpha"/>
    <property type="match status" value="1"/>
</dbReference>
<evidence type="ECO:0000256" key="29">
    <source>
        <dbReference type="PIRSR" id="PIRSR602077-1"/>
    </source>
</evidence>
<evidence type="ECO:0000256" key="1">
    <source>
        <dbReference type="ARBA" id="ARBA00004279"/>
    </source>
</evidence>
<dbReference type="PRINTS" id="PR00167">
    <property type="entry name" value="CACHANNEL"/>
</dbReference>
<feature type="region of interest" description="Disordered" evidence="32">
    <location>
        <begin position="98"/>
        <end position="124"/>
    </location>
</feature>
<feature type="transmembrane region" description="Helical" evidence="33">
    <location>
        <begin position="925"/>
        <end position="944"/>
    </location>
</feature>
<keyword evidence="20 30" id="KW-0325">Glycoprotein</keyword>
<evidence type="ECO:0000256" key="3">
    <source>
        <dbReference type="ARBA" id="ARBA00004484"/>
    </source>
</evidence>
<keyword evidence="7 31" id="KW-0109">Calcium transport</keyword>
<keyword evidence="18 33" id="KW-0472">Membrane</keyword>
<dbReference type="GO" id="GO:0005516">
    <property type="term" value="F:calmodulin binding"/>
    <property type="evidence" value="ECO:0007669"/>
    <property type="project" value="UniProtKB-KW"/>
</dbReference>
<evidence type="ECO:0000256" key="18">
    <source>
        <dbReference type="ARBA" id="ARBA00023136"/>
    </source>
</evidence>
<keyword evidence="17" id="KW-0406">Ion transport</keyword>
<dbReference type="InterPro" id="IPR002077">
    <property type="entry name" value="VDCCAlpha1"/>
</dbReference>
<feature type="glycosylation site" description="N-linked (GlcNAc...) asparagine" evidence="30">
    <location>
        <position position="356"/>
    </location>
</feature>
<feature type="region of interest" description="Disordered" evidence="32">
    <location>
        <begin position="1969"/>
        <end position="2016"/>
    </location>
</feature>
<feature type="compositionally biased region" description="Basic residues" evidence="32">
    <location>
        <begin position="107"/>
        <end position="118"/>
    </location>
</feature>
<dbReference type="FunFam" id="1.20.120.350:FF:000010">
    <property type="entry name" value="Voltage-dependent L-type calcium channel subunit alpha"/>
    <property type="match status" value="1"/>
</dbReference>
<evidence type="ECO:0000256" key="31">
    <source>
        <dbReference type="RuleBase" id="RU003808"/>
    </source>
</evidence>
<feature type="transmembrane region" description="Helical" evidence="33">
    <location>
        <begin position="1244"/>
        <end position="1265"/>
    </location>
</feature>
<feature type="compositionally biased region" description="Polar residues" evidence="32">
    <location>
        <begin position="2003"/>
        <end position="2016"/>
    </location>
</feature>
<dbReference type="InterPro" id="IPR005446">
    <property type="entry name" value="VDCC_L_a1su"/>
</dbReference>
<dbReference type="FunFam" id="1.10.287.70:FF:000007">
    <property type="entry name" value="Voltage-dependent L-type calcium channel subunit alpha"/>
    <property type="match status" value="1"/>
</dbReference>
<dbReference type="FunFam" id="1.10.287.70:FF:000021">
    <property type="entry name" value="Voltage-dependent L-type calcium channel subunit alpha"/>
    <property type="match status" value="1"/>
</dbReference>
<dbReference type="Gene3D" id="6.10.250.2180">
    <property type="match status" value="1"/>
</dbReference>
<dbReference type="SMART" id="SM01062">
    <property type="entry name" value="Ca_chan_IQ"/>
    <property type="match status" value="1"/>
</dbReference>
<feature type="binding site" evidence="29">
    <location>
        <position position="391"/>
    </location>
    <ligand>
        <name>Ca(2+)</name>
        <dbReference type="ChEBI" id="CHEBI:29108"/>
    </ligand>
</feature>
<evidence type="ECO:0000256" key="26">
    <source>
        <dbReference type="ARBA" id="ARBA00034112"/>
    </source>
</evidence>
<dbReference type="Pfam" id="PF08763">
    <property type="entry name" value="Ca_chan_IQ"/>
    <property type="match status" value="1"/>
</dbReference>
<keyword evidence="21" id="KW-0628">Postsynaptic cell membrane</keyword>
<dbReference type="GO" id="GO:0043204">
    <property type="term" value="C:perikaryon"/>
    <property type="evidence" value="ECO:0007669"/>
    <property type="project" value="UniProtKB-SubCell"/>
</dbReference>
<keyword evidence="6" id="KW-0597">Phosphoprotein</keyword>
<dbReference type="GO" id="GO:0030425">
    <property type="term" value="C:dendrite"/>
    <property type="evidence" value="ECO:0007669"/>
    <property type="project" value="UniProtKB-SubCell"/>
</dbReference>
<evidence type="ECO:0000256" key="27">
    <source>
        <dbReference type="ARBA" id="ARBA00036634"/>
    </source>
</evidence>
<feature type="region of interest" description="Disordered" evidence="32">
    <location>
        <begin position="477"/>
        <end position="509"/>
    </location>
</feature>
<feature type="transmembrane region" description="Helical" evidence="33">
    <location>
        <begin position="998"/>
        <end position="1021"/>
    </location>
</feature>
<evidence type="ECO:0000259" key="34">
    <source>
        <dbReference type="SMART" id="SM01062"/>
    </source>
</evidence>
<dbReference type="Gene3D" id="6.10.250.2500">
    <property type="match status" value="1"/>
</dbReference>
<evidence type="ECO:0000256" key="6">
    <source>
        <dbReference type="ARBA" id="ARBA00022553"/>
    </source>
</evidence>
<evidence type="ECO:0000256" key="7">
    <source>
        <dbReference type="ARBA" id="ARBA00022568"/>
    </source>
</evidence>
<evidence type="ECO:0000256" key="33">
    <source>
        <dbReference type="SAM" id="Phobius"/>
    </source>
</evidence>
<evidence type="ECO:0000256" key="32">
    <source>
        <dbReference type="SAM" id="MobiDB-lite"/>
    </source>
</evidence>
<feature type="transmembrane region" description="Helical" evidence="33">
    <location>
        <begin position="553"/>
        <end position="570"/>
    </location>
</feature>
<proteinExistence type="inferred from homology"/>
<keyword evidence="23" id="KW-0407">Ion channel</keyword>